<keyword evidence="2" id="KW-1185">Reference proteome</keyword>
<proteinExistence type="predicted"/>
<protein>
    <submittedName>
        <fullName evidence="1">Uncharacterized protein</fullName>
    </submittedName>
</protein>
<name>A0A371GBD4_MUCPR</name>
<sequence>MQGDQKMTRQCYIESLNDKNVNHVEFLGNIELDPRFIDEPEPIDDYRHVGIDLNFLCHKLVIFPKSRPIAQRKRQLRGEKKKIAIEKEIAKFWI</sequence>
<comment type="caution">
    <text evidence="1">The sequence shown here is derived from an EMBL/GenBank/DDBJ whole genome shotgun (WGS) entry which is preliminary data.</text>
</comment>
<dbReference type="EMBL" id="QJKJ01006114">
    <property type="protein sequence ID" value="RDX87851.1"/>
    <property type="molecule type" value="Genomic_DNA"/>
</dbReference>
<dbReference type="AlphaFoldDB" id="A0A371GBD4"/>
<evidence type="ECO:0000313" key="1">
    <source>
        <dbReference type="EMBL" id="RDX87851.1"/>
    </source>
</evidence>
<evidence type="ECO:0000313" key="2">
    <source>
        <dbReference type="Proteomes" id="UP000257109"/>
    </source>
</evidence>
<dbReference type="Proteomes" id="UP000257109">
    <property type="component" value="Unassembled WGS sequence"/>
</dbReference>
<reference evidence="1" key="1">
    <citation type="submission" date="2018-05" db="EMBL/GenBank/DDBJ databases">
        <title>Draft genome of Mucuna pruriens seed.</title>
        <authorList>
            <person name="Nnadi N.E."/>
            <person name="Vos R."/>
            <person name="Hasami M.H."/>
            <person name="Devisetty U.K."/>
            <person name="Aguiy J.C."/>
        </authorList>
    </citation>
    <scope>NUCLEOTIDE SEQUENCE [LARGE SCALE GENOMIC DNA]</scope>
    <source>
        <strain evidence="1">JCA_2017</strain>
    </source>
</reference>
<feature type="non-terminal residue" evidence="1">
    <location>
        <position position="1"/>
    </location>
</feature>
<organism evidence="1 2">
    <name type="scientific">Mucuna pruriens</name>
    <name type="common">Velvet bean</name>
    <name type="synonym">Dolichos pruriens</name>
    <dbReference type="NCBI Taxonomy" id="157652"/>
    <lineage>
        <taxon>Eukaryota</taxon>
        <taxon>Viridiplantae</taxon>
        <taxon>Streptophyta</taxon>
        <taxon>Embryophyta</taxon>
        <taxon>Tracheophyta</taxon>
        <taxon>Spermatophyta</taxon>
        <taxon>Magnoliopsida</taxon>
        <taxon>eudicotyledons</taxon>
        <taxon>Gunneridae</taxon>
        <taxon>Pentapetalae</taxon>
        <taxon>rosids</taxon>
        <taxon>fabids</taxon>
        <taxon>Fabales</taxon>
        <taxon>Fabaceae</taxon>
        <taxon>Papilionoideae</taxon>
        <taxon>50 kb inversion clade</taxon>
        <taxon>NPAAA clade</taxon>
        <taxon>indigoferoid/millettioid clade</taxon>
        <taxon>Phaseoleae</taxon>
        <taxon>Mucuna</taxon>
    </lineage>
</organism>
<accession>A0A371GBD4</accession>
<gene>
    <name evidence="1" type="ORF">CR513_30631</name>
</gene>